<dbReference type="Gene3D" id="3.40.50.360">
    <property type="match status" value="1"/>
</dbReference>
<dbReference type="InterPro" id="IPR008254">
    <property type="entry name" value="Flavodoxin/NO_synth"/>
</dbReference>
<organism evidence="2 4">
    <name type="scientific">Clostridium coskatii</name>
    <dbReference type="NCBI Taxonomy" id="1705578"/>
    <lineage>
        <taxon>Bacteria</taxon>
        <taxon>Bacillati</taxon>
        <taxon>Bacillota</taxon>
        <taxon>Clostridia</taxon>
        <taxon>Eubacteriales</taxon>
        <taxon>Clostridiaceae</taxon>
        <taxon>Clostridium</taxon>
    </lineage>
</organism>
<dbReference type="Pfam" id="PF12682">
    <property type="entry name" value="Flavodoxin_4"/>
    <property type="match status" value="1"/>
</dbReference>
<dbReference type="InterPro" id="IPR029039">
    <property type="entry name" value="Flavoprotein-like_sf"/>
</dbReference>
<dbReference type="PATRIC" id="fig|1705578.3.peg.2709"/>
<dbReference type="Proteomes" id="UP000093694">
    <property type="component" value="Unassembled WGS sequence"/>
</dbReference>
<sequence>MDVKELEKVSDFTLGEENTTYVKYFTGKSYLSVLNTKEVVIWNVTFEPVKSYTGDYNSVVEQGKRKVDRGFKPEIKPLLVNLEDYDTIIIGTLVWWYTYAPAVATFLSEYDLSGKTIIPFVTNGGWIGHTLKDIKKVCKNTAVTNVIDIGFNTDKMVMSESNLEKWIASL</sequence>
<evidence type="ECO:0000259" key="1">
    <source>
        <dbReference type="Pfam" id="PF12682"/>
    </source>
</evidence>
<evidence type="ECO:0000313" key="3">
    <source>
        <dbReference type="EMBL" id="OBR93249.1"/>
    </source>
</evidence>
<protein>
    <submittedName>
        <fullName evidence="2">Flavodoxin</fullName>
    </submittedName>
</protein>
<evidence type="ECO:0000313" key="4">
    <source>
        <dbReference type="Proteomes" id="UP000077384"/>
    </source>
</evidence>
<dbReference type="PANTHER" id="PTHR39201">
    <property type="entry name" value="EXPORTED PROTEIN-RELATED"/>
    <property type="match status" value="1"/>
</dbReference>
<dbReference type="GO" id="GO:0010181">
    <property type="term" value="F:FMN binding"/>
    <property type="evidence" value="ECO:0007669"/>
    <property type="project" value="InterPro"/>
</dbReference>
<accession>A0A162JFT9</accession>
<gene>
    <name evidence="3" type="ORF">CLCOS_27210</name>
    <name evidence="2" type="ORF">WX73_03051</name>
</gene>
<dbReference type="GO" id="GO:0016651">
    <property type="term" value="F:oxidoreductase activity, acting on NAD(P)H"/>
    <property type="evidence" value="ECO:0007669"/>
    <property type="project" value="UniProtKB-ARBA"/>
</dbReference>
<dbReference type="Proteomes" id="UP000077384">
    <property type="component" value="Unassembled WGS sequence"/>
</dbReference>
<keyword evidence="5" id="KW-1185">Reference proteome</keyword>
<dbReference type="AlphaFoldDB" id="A0A162JFT9"/>
<feature type="domain" description="Flavodoxin-like" evidence="1">
    <location>
        <begin position="68"/>
        <end position="167"/>
    </location>
</feature>
<evidence type="ECO:0000313" key="5">
    <source>
        <dbReference type="Proteomes" id="UP000093694"/>
    </source>
</evidence>
<dbReference type="RefSeq" id="WP_063600273.1">
    <property type="nucleotide sequence ID" value="NZ_LITQ01000003.1"/>
</dbReference>
<reference evidence="3 5" key="2">
    <citation type="journal article" date="2016" name="Front. Microbiol.">
        <title>Industrial Acetogenic Biocatalysts: A Comparative Metabolic and Genomic Analysis.</title>
        <authorList>
            <person name="Bengelsdorf F."/>
            <person name="Poehlein A."/>
            <person name="Sonja S."/>
            <person name="Erz C."/>
            <person name="Hummel T."/>
            <person name="Hoffmeister S."/>
            <person name="Daniel R."/>
            <person name="Durre P."/>
        </authorList>
    </citation>
    <scope>NUCLEOTIDE SEQUENCE [LARGE SCALE GENOMIC DNA]</scope>
    <source>
        <strain evidence="3 5">PTA-10522</strain>
    </source>
</reference>
<name>A0A162JFT9_9CLOT</name>
<dbReference type="SUPFAM" id="SSF52218">
    <property type="entry name" value="Flavoproteins"/>
    <property type="match status" value="1"/>
</dbReference>
<dbReference type="EMBL" id="LROR01000054">
    <property type="protein sequence ID" value="OBR93249.1"/>
    <property type="molecule type" value="Genomic_DNA"/>
</dbReference>
<reference evidence="2 4" key="1">
    <citation type="journal article" date="2015" name="Biotechnol. Bioeng.">
        <title>Genome sequence and phenotypic characterization of Caulobacter segnis.</title>
        <authorList>
            <person name="Patel S."/>
            <person name="Fletcher B."/>
            <person name="Scott D.C."/>
            <person name="Ely B."/>
        </authorList>
    </citation>
    <scope>NUCLEOTIDE SEQUENCE [LARGE SCALE GENOMIC DNA]</scope>
    <source>
        <strain evidence="2 4">PS02</strain>
    </source>
</reference>
<comment type="caution">
    <text evidence="2">The sequence shown here is derived from an EMBL/GenBank/DDBJ whole genome shotgun (WGS) entry which is preliminary data.</text>
</comment>
<dbReference type="EMBL" id="LITQ01000003">
    <property type="protein sequence ID" value="OAA94505.1"/>
    <property type="molecule type" value="Genomic_DNA"/>
</dbReference>
<proteinExistence type="predicted"/>
<dbReference type="PANTHER" id="PTHR39201:SF1">
    <property type="entry name" value="FLAVODOXIN-LIKE DOMAIN-CONTAINING PROTEIN"/>
    <property type="match status" value="1"/>
</dbReference>
<evidence type="ECO:0000313" key="2">
    <source>
        <dbReference type="EMBL" id="OAA94505.1"/>
    </source>
</evidence>